<dbReference type="InterPro" id="IPR005343">
    <property type="entry name" value="Noc2"/>
</dbReference>
<feature type="compositionally biased region" description="Low complexity" evidence="4">
    <location>
        <begin position="74"/>
        <end position="91"/>
    </location>
</feature>
<dbReference type="EMBL" id="QOKY01000160">
    <property type="protein sequence ID" value="RMZ55542.1"/>
    <property type="molecule type" value="Genomic_DNA"/>
</dbReference>
<dbReference type="GO" id="GO:0005654">
    <property type="term" value="C:nucleoplasm"/>
    <property type="evidence" value="ECO:0007669"/>
    <property type="project" value="TreeGrafter"/>
</dbReference>
<feature type="compositionally biased region" description="Acidic residues" evidence="4">
    <location>
        <begin position="170"/>
        <end position="205"/>
    </location>
</feature>
<evidence type="ECO:0000256" key="4">
    <source>
        <dbReference type="SAM" id="MobiDB-lite"/>
    </source>
</evidence>
<evidence type="ECO:0000256" key="2">
    <source>
        <dbReference type="ARBA" id="ARBA00005907"/>
    </source>
</evidence>
<dbReference type="PANTHER" id="PTHR12687:SF4">
    <property type="entry name" value="NUCLEOLAR COMPLEX PROTEIN 2 HOMOLOG"/>
    <property type="match status" value="1"/>
</dbReference>
<dbReference type="GO" id="GO:0042273">
    <property type="term" value="P:ribosomal large subunit biogenesis"/>
    <property type="evidence" value="ECO:0007669"/>
    <property type="project" value="TreeGrafter"/>
</dbReference>
<accession>A0A3M7L1Z4</accession>
<feature type="compositionally biased region" description="Low complexity" evidence="4">
    <location>
        <begin position="840"/>
        <end position="859"/>
    </location>
</feature>
<name>A0A3M7L1Z4_AUXPR</name>
<keyword evidence="3" id="KW-0539">Nucleus</keyword>
<dbReference type="GO" id="GO:0030690">
    <property type="term" value="C:Noc1p-Noc2p complex"/>
    <property type="evidence" value="ECO:0007669"/>
    <property type="project" value="TreeGrafter"/>
</dbReference>
<feature type="compositionally biased region" description="Acidic residues" evidence="4">
    <location>
        <begin position="823"/>
        <end position="839"/>
    </location>
</feature>
<feature type="region of interest" description="Disordered" evidence="4">
    <location>
        <begin position="731"/>
        <end position="874"/>
    </location>
</feature>
<dbReference type="GO" id="GO:0005730">
    <property type="term" value="C:nucleolus"/>
    <property type="evidence" value="ECO:0007669"/>
    <property type="project" value="TreeGrafter"/>
</dbReference>
<protein>
    <recommendedName>
        <fullName evidence="7">Nucleolar complex protein 2-like protein</fullName>
    </recommendedName>
</protein>
<dbReference type="Proteomes" id="UP000279271">
    <property type="component" value="Unassembled WGS sequence"/>
</dbReference>
<organism evidence="5 6">
    <name type="scientific">Auxenochlorella protothecoides</name>
    <name type="common">Green microalga</name>
    <name type="synonym">Chlorella protothecoides</name>
    <dbReference type="NCBI Taxonomy" id="3075"/>
    <lineage>
        <taxon>Eukaryota</taxon>
        <taxon>Viridiplantae</taxon>
        <taxon>Chlorophyta</taxon>
        <taxon>core chlorophytes</taxon>
        <taxon>Trebouxiophyceae</taxon>
        <taxon>Chlorellales</taxon>
        <taxon>Chlorellaceae</taxon>
        <taxon>Auxenochlorella</taxon>
    </lineage>
</organism>
<comment type="similarity">
    <text evidence="2">Belongs to the NOC2 family.</text>
</comment>
<feature type="compositionally biased region" description="Acidic residues" evidence="4">
    <location>
        <begin position="109"/>
        <end position="122"/>
    </location>
</feature>
<feature type="region of interest" description="Disordered" evidence="4">
    <location>
        <begin position="165"/>
        <end position="224"/>
    </location>
</feature>
<dbReference type="Pfam" id="PF03715">
    <property type="entry name" value="Noc2"/>
    <property type="match status" value="1"/>
</dbReference>
<dbReference type="GO" id="GO:0030691">
    <property type="term" value="C:Noc2p-Noc3p complex"/>
    <property type="evidence" value="ECO:0007669"/>
    <property type="project" value="TreeGrafter"/>
</dbReference>
<gene>
    <name evidence="5" type="ORF">APUTEX25_000125</name>
</gene>
<proteinExistence type="inferred from homology"/>
<evidence type="ECO:0008006" key="7">
    <source>
        <dbReference type="Google" id="ProtNLM"/>
    </source>
</evidence>
<feature type="compositionally biased region" description="Basic and acidic residues" evidence="4">
    <location>
        <begin position="860"/>
        <end position="874"/>
    </location>
</feature>
<evidence type="ECO:0000313" key="5">
    <source>
        <dbReference type="EMBL" id="RMZ55542.1"/>
    </source>
</evidence>
<evidence type="ECO:0000313" key="6">
    <source>
        <dbReference type="Proteomes" id="UP000279271"/>
    </source>
</evidence>
<dbReference type="PANTHER" id="PTHR12687">
    <property type="entry name" value="NUCLEOLAR COMPLEX 2 AND RAD4-RELATED"/>
    <property type="match status" value="1"/>
</dbReference>
<dbReference type="AlphaFoldDB" id="A0A3M7L1Z4"/>
<evidence type="ECO:0000256" key="3">
    <source>
        <dbReference type="ARBA" id="ARBA00023242"/>
    </source>
</evidence>
<feature type="compositionally biased region" description="Acidic residues" evidence="4">
    <location>
        <begin position="739"/>
        <end position="754"/>
    </location>
</feature>
<reference evidence="6" key="1">
    <citation type="journal article" date="2018" name="Algal Res.">
        <title>Characterization of plant carbon substrate utilization by Auxenochlorella protothecoides.</title>
        <authorList>
            <person name="Vogler B.W."/>
            <person name="Starkenburg S.R."/>
            <person name="Sudasinghe N."/>
            <person name="Schambach J.Y."/>
            <person name="Rollin J.A."/>
            <person name="Pattathil S."/>
            <person name="Barry A.N."/>
        </authorList>
    </citation>
    <scope>NUCLEOTIDE SEQUENCE [LARGE SCALE GENOMIC DNA]</scope>
    <source>
        <strain evidence="6">UTEX 25</strain>
    </source>
</reference>
<comment type="subcellular location">
    <subcellularLocation>
        <location evidence="1">Nucleus</location>
    </subcellularLocation>
</comment>
<feature type="region of interest" description="Disordered" evidence="4">
    <location>
        <begin position="1"/>
        <end position="128"/>
    </location>
</feature>
<comment type="caution">
    <text evidence="5">The sequence shown here is derived from an EMBL/GenBank/DDBJ whole genome shotgun (WGS) entry which is preliminary data.</text>
</comment>
<evidence type="ECO:0000256" key="1">
    <source>
        <dbReference type="ARBA" id="ARBA00004123"/>
    </source>
</evidence>
<sequence>MPKGKRQRKFEAKHLQGTIKRRKHLQSVNRKRDLPASAADPKPAEEKNVEELDIDEFLSGDFLPEGGAEEMSEGDSSSSGSEAGDLNAAASESDEEEEKVAPAATAALEEADESSSDEEADDGTGLAASSAKLANAVASHKAELEALREKDPEFYKYLQEADSGLLNFGSDEEGQSDDDVSEDDEEEEGEEDDEEAEGDEDEDEAPKDKKKKGTSAAGAEEAVAGLPTKGPLTLSLVQGWTAAALAGPSLGAMRHLAQAYRAACHYGDSDEAGEAGLQIASSALFNRIMLFMLKEADGVFRRLLGVDATSTLRPASLTKLPRWKKVEPLIKSYLGNTLHLLGHLTDGAMLAYILRRARASVVFLAPYEKIRRRSLKAALGLFGSADAAARVQAVLFVRGAALALGGSTLDACLKGVARAFAANAKFVNASSLPAIDFMGAAVVELYSIDPAASYQHAFEAIRALAVLLRGALSTKSKDAYREVYCWQTVNCIELWARVLAAAATRAAQGKGGAGANDLAALSYPVAQLALGVAGLLPTPSYFPLRLRCVRALCALSAASGAFVPVAPLLLEILAWPELARPAGRGADSGFDPALVLRAPKTLLRDAAFQEEIVAQTLELLTQHLAQWACHVSFPELAHLTTVSLRRFVKNCPVDRFRRSGKQLIDAIDRNVAFVGRARDAVEFSPKDITQVAAFLSTEAAAKSAPLQQYARVLAAKAAERAALRRSDDVVIGRRKGGDGSDEDDDGPAAEEEAEVAVPRGSLLPTPAKPRSDEEEEEEAAATNAGASNGVDDLVHEYALSSDDEEEEGAGRRSRPSAQAADCGAEEEEEESASDEESGSEDGQGAAEAGEMAAAGAGERAVVEAGERAEAEVGERGAMAGGAVEVGEALDGVAQAAGEVAAAAGEVAAAGEAGFRALPG</sequence>